<evidence type="ECO:0008006" key="4">
    <source>
        <dbReference type="Google" id="ProtNLM"/>
    </source>
</evidence>
<sequence length="547" mass="61210">MIIPVVIGAIVLGRSFDMKDASPKNTYIFDQDELRNNIQEIPRTFTKSQYRLIESSSDSSDLLDVDGDFTLKVKSGKFGLQGYGSYLTSTINRQKTVEMLITVYHETKTVTFPSYSKLRTDWQGLAQHKVGTHYVRSITYGGQLIISYQLKATKEEYMEEIEAAVKGSLAISGSFDGDIKGKLEMLNERVSDKSTVTITASATTGIFSPPTTLEDCLQLVKDYPGKVKDTNNGTGAPLKIELVELSTLQSNYSAYLKNYALDGLLNSAINKYDDIRVAWNDYRAWEDQNQQIWPEDVDKQINEYQKKLKNANREMSTAIANLDATGDLDQFDAAFKAYGEGKDNMPNKYTRELKRIIHLAEQKPFFWFPYTKAVSHYVHWGSTNCSLPSSTPVYIGYAATSPKSFGNGGNVECLRAHNPSLEEKTLGNNTFVSQITGLFYELPNEQSGQVFCAFCKLENATAVYTIAGRTECPEKMKLEYSGFLTSGRDQKSGSSLVCLDKNPDTQIPGETTFADKDADTLLPMWMVCPECDEDENKKYVSCVVCSR</sequence>
<evidence type="ECO:0000313" key="3">
    <source>
        <dbReference type="Proteomes" id="UP000827092"/>
    </source>
</evidence>
<name>A0AAV6V905_9ARAC</name>
<feature type="coiled-coil region" evidence="1">
    <location>
        <begin position="294"/>
        <end position="321"/>
    </location>
</feature>
<protein>
    <recommendedName>
        <fullName evidence="4">MACPF domain-containing protein</fullName>
    </recommendedName>
</protein>
<dbReference type="EMBL" id="JAFNEN010000130">
    <property type="protein sequence ID" value="KAG8193099.1"/>
    <property type="molecule type" value="Genomic_DNA"/>
</dbReference>
<dbReference type="Proteomes" id="UP000827092">
    <property type="component" value="Unassembled WGS sequence"/>
</dbReference>
<proteinExistence type="predicted"/>
<keyword evidence="3" id="KW-1185">Reference proteome</keyword>
<evidence type="ECO:0000313" key="2">
    <source>
        <dbReference type="EMBL" id="KAG8193099.1"/>
    </source>
</evidence>
<evidence type="ECO:0000256" key="1">
    <source>
        <dbReference type="SAM" id="Coils"/>
    </source>
</evidence>
<comment type="caution">
    <text evidence="2">The sequence shown here is derived from an EMBL/GenBank/DDBJ whole genome shotgun (WGS) entry which is preliminary data.</text>
</comment>
<organism evidence="2 3">
    <name type="scientific">Oedothorax gibbosus</name>
    <dbReference type="NCBI Taxonomy" id="931172"/>
    <lineage>
        <taxon>Eukaryota</taxon>
        <taxon>Metazoa</taxon>
        <taxon>Ecdysozoa</taxon>
        <taxon>Arthropoda</taxon>
        <taxon>Chelicerata</taxon>
        <taxon>Arachnida</taxon>
        <taxon>Araneae</taxon>
        <taxon>Araneomorphae</taxon>
        <taxon>Entelegynae</taxon>
        <taxon>Araneoidea</taxon>
        <taxon>Linyphiidae</taxon>
        <taxon>Erigoninae</taxon>
        <taxon>Oedothorax</taxon>
    </lineage>
</organism>
<gene>
    <name evidence="2" type="ORF">JTE90_013859</name>
</gene>
<accession>A0AAV6V905</accession>
<reference evidence="2 3" key="1">
    <citation type="journal article" date="2022" name="Nat. Ecol. Evol.">
        <title>A masculinizing supergene underlies an exaggerated male reproductive morph in a spider.</title>
        <authorList>
            <person name="Hendrickx F."/>
            <person name="De Corte Z."/>
            <person name="Sonet G."/>
            <person name="Van Belleghem S.M."/>
            <person name="Kostlbacher S."/>
            <person name="Vangestel C."/>
        </authorList>
    </citation>
    <scope>NUCLEOTIDE SEQUENCE [LARGE SCALE GENOMIC DNA]</scope>
    <source>
        <strain evidence="2">W744_W776</strain>
    </source>
</reference>
<keyword evidence="1" id="KW-0175">Coiled coil</keyword>
<dbReference type="AlphaFoldDB" id="A0AAV6V905"/>